<dbReference type="GO" id="GO:0005634">
    <property type="term" value="C:nucleus"/>
    <property type="evidence" value="ECO:0007669"/>
    <property type="project" value="UniProtKB-ARBA"/>
</dbReference>
<dbReference type="FunFam" id="3.90.640.10:FF:000014">
    <property type="entry name" value="Putative actin-related protein 6"/>
    <property type="match status" value="1"/>
</dbReference>
<comment type="subcellular location">
    <subcellularLocation>
        <location evidence="1">Cytoplasm</location>
    </subcellularLocation>
</comment>
<evidence type="ECO:0000256" key="1">
    <source>
        <dbReference type="ARBA" id="ARBA00004496"/>
    </source>
</evidence>
<organism evidence="4 5">
    <name type="scientific">Gonium pectorale</name>
    <name type="common">Green alga</name>
    <dbReference type="NCBI Taxonomy" id="33097"/>
    <lineage>
        <taxon>Eukaryota</taxon>
        <taxon>Viridiplantae</taxon>
        <taxon>Chlorophyta</taxon>
        <taxon>core chlorophytes</taxon>
        <taxon>Chlorophyceae</taxon>
        <taxon>CS clade</taxon>
        <taxon>Chlamydomonadales</taxon>
        <taxon>Volvocaceae</taxon>
        <taxon>Gonium</taxon>
    </lineage>
</organism>
<dbReference type="SMART" id="SM00268">
    <property type="entry name" value="ACTIN"/>
    <property type="match status" value="1"/>
</dbReference>
<name>A0A150H0D9_GONPE</name>
<dbReference type="PANTHER" id="PTHR11937">
    <property type="entry name" value="ACTIN"/>
    <property type="match status" value="1"/>
</dbReference>
<dbReference type="AlphaFoldDB" id="A0A150H0D9"/>
<comment type="caution">
    <text evidence="4">The sequence shown here is derived from an EMBL/GenBank/DDBJ whole genome shotgun (WGS) entry which is preliminary data.</text>
</comment>
<evidence type="ECO:0000313" key="5">
    <source>
        <dbReference type="Proteomes" id="UP000075714"/>
    </source>
</evidence>
<dbReference type="SUPFAM" id="SSF53067">
    <property type="entry name" value="Actin-like ATPase domain"/>
    <property type="match status" value="2"/>
</dbReference>
<dbReference type="CDD" id="cd10210">
    <property type="entry name" value="ASKHA_NBD_Arp6"/>
    <property type="match status" value="1"/>
</dbReference>
<dbReference type="STRING" id="33097.A0A150H0D9"/>
<comment type="similarity">
    <text evidence="2">Belongs to the actin family. ARP6 subfamily.</text>
</comment>
<dbReference type="OrthoDB" id="6220758at2759"/>
<evidence type="ECO:0000256" key="2">
    <source>
        <dbReference type="ARBA" id="ARBA00005665"/>
    </source>
</evidence>
<evidence type="ECO:0000313" key="4">
    <source>
        <dbReference type="EMBL" id="KXZ55494.1"/>
    </source>
</evidence>
<accession>A0A150H0D9</accession>
<reference evidence="5" key="1">
    <citation type="journal article" date="2016" name="Nat. Commun.">
        <title>The Gonium pectorale genome demonstrates co-option of cell cycle regulation during the evolution of multicellularity.</title>
        <authorList>
            <person name="Hanschen E.R."/>
            <person name="Marriage T.N."/>
            <person name="Ferris P.J."/>
            <person name="Hamaji T."/>
            <person name="Toyoda A."/>
            <person name="Fujiyama A."/>
            <person name="Neme R."/>
            <person name="Noguchi H."/>
            <person name="Minakuchi Y."/>
            <person name="Suzuki M."/>
            <person name="Kawai-Toyooka H."/>
            <person name="Smith D.R."/>
            <person name="Sparks H."/>
            <person name="Anderson J."/>
            <person name="Bakaric R."/>
            <person name="Luria V."/>
            <person name="Karger A."/>
            <person name="Kirschner M.W."/>
            <person name="Durand P.M."/>
            <person name="Michod R.E."/>
            <person name="Nozaki H."/>
            <person name="Olson B.J."/>
        </authorList>
    </citation>
    <scope>NUCLEOTIDE SEQUENCE [LARGE SCALE GENOMIC DNA]</scope>
    <source>
        <strain evidence="5">NIES-2863</strain>
    </source>
</reference>
<sequence length="423" mass="46287">MSLPPVIAIDNGGGNCKIGMAGQAAPTKVFPNASAKPKGERGALIADLLADSKEVSQLTLRRPVDRGYLCNLELQREIWSRGIRALLRRQPGECGLLLSEPLFNFEEIRSNTQQVVFEEMGFRSFYAAPAPVFSMHRAAGLLGASSPAARTGAGVIVDAGFSFTHIVPFFKGQVLEGGVRRINLGGKLMTNYLKELVSYRSLNMMDETYLMDSVKEQLCFVSQNVKADLKAAQNLARSPHRREFVLPDGVNNLRGYVRDPAAWAEKVQAIKDAVRAAESMDEKRRLASQMEADQVLVLNNERFMVPELLFHPDDVGLHQAGVAEATVQAVTATHAALAPLLYSNVVLTGGIASCPGFRDRFTTELRALVPDDHDLNVFQPQDPALFAWEGMSVFGSSRSYSSVALTKAQYEEGGGWAAHRQYS</sequence>
<protein>
    <submittedName>
        <fullName evidence="4">ARP6 protein</fullName>
    </submittedName>
</protein>
<dbReference type="Gene3D" id="2.30.36.70">
    <property type="entry name" value="Actin, Chain A, domain 2"/>
    <property type="match status" value="1"/>
</dbReference>
<dbReference type="Pfam" id="PF00022">
    <property type="entry name" value="Actin"/>
    <property type="match status" value="1"/>
</dbReference>
<dbReference type="Gene3D" id="3.30.420.40">
    <property type="match status" value="2"/>
</dbReference>
<dbReference type="Proteomes" id="UP000075714">
    <property type="component" value="Unassembled WGS sequence"/>
</dbReference>
<dbReference type="EMBL" id="LSYV01000003">
    <property type="protein sequence ID" value="KXZ55494.1"/>
    <property type="molecule type" value="Genomic_DNA"/>
</dbReference>
<dbReference type="Gene3D" id="3.90.640.10">
    <property type="entry name" value="Actin, Chain A, domain 4"/>
    <property type="match status" value="1"/>
</dbReference>
<dbReference type="InterPro" id="IPR004000">
    <property type="entry name" value="Actin"/>
</dbReference>
<keyword evidence="5" id="KW-1185">Reference proteome</keyword>
<dbReference type="GO" id="GO:0005737">
    <property type="term" value="C:cytoplasm"/>
    <property type="evidence" value="ECO:0007669"/>
    <property type="project" value="UniProtKB-SubCell"/>
</dbReference>
<dbReference type="InterPro" id="IPR043129">
    <property type="entry name" value="ATPase_NBD"/>
</dbReference>
<keyword evidence="3" id="KW-0963">Cytoplasm</keyword>
<evidence type="ECO:0000256" key="3">
    <source>
        <dbReference type="ARBA" id="ARBA00022490"/>
    </source>
</evidence>
<gene>
    <name evidence="4" type="ORF">GPECTOR_2g1043</name>
</gene>
<proteinExistence type="inferred from homology"/>